<dbReference type="Pfam" id="PF00919">
    <property type="entry name" value="UPF0004"/>
    <property type="match status" value="1"/>
</dbReference>
<sequence>MNSKKVYFKTFGCRTNQFDTQVMMSKLKEFELSQDDTQSDIIVVNSCTVTNGADSSVRNYISSIKRRNPKAKVILAGCGSHSKGEALFEDQKVFGVMGHSEKENINEILKKETRFYEIGDLEHIDSTIVEEFVGKSRAFIKIQEGCDFRCSYCIIPAVRGDARSHREETILAQIGKLAANGFGEFILTGTNVGSYGQDHDTSMAKLLKKMSMIRGVRRIRIGSLEPIQIDDEFMELLSEPWMAKHLHIALQHTSDKMLELMNRRNRFDSDLELFHRIAQKGYALGTDYIVGHPGEDETAWQEAIARVKELPLTHVHAFSYSKRDNTASAMMKPEVRGNIAKERHRELTEIVKAKNFLFRREHNSNLEVLLESGKEGIYSGFDQYFNRVEVQSDEDLSANWVLLNQVEVGRESNRAKL</sequence>
<evidence type="ECO:0000313" key="11">
    <source>
        <dbReference type="Proteomes" id="UP000075359"/>
    </source>
</evidence>
<dbReference type="SFLD" id="SFLDS00029">
    <property type="entry name" value="Radical_SAM"/>
    <property type="match status" value="1"/>
</dbReference>
<keyword evidence="6" id="KW-0408">Iron</keyword>
<dbReference type="Gene3D" id="3.40.50.12160">
    <property type="entry name" value="Methylthiotransferase, N-terminal domain"/>
    <property type="match status" value="1"/>
</dbReference>
<keyword evidence="4" id="KW-0949">S-adenosyl-L-methionine</keyword>
<evidence type="ECO:0000256" key="3">
    <source>
        <dbReference type="ARBA" id="ARBA00022679"/>
    </source>
</evidence>
<dbReference type="InterPro" id="IPR020612">
    <property type="entry name" value="Methylthiotransferase_CS"/>
</dbReference>
<dbReference type="InterPro" id="IPR006467">
    <property type="entry name" value="MiaB-like_bact"/>
</dbReference>
<dbReference type="InterPro" id="IPR005839">
    <property type="entry name" value="Methylthiotransferase"/>
</dbReference>
<dbReference type="SFLD" id="SFLDG01082">
    <property type="entry name" value="B12-binding_domain_containing"/>
    <property type="match status" value="1"/>
</dbReference>
<keyword evidence="11" id="KW-1185">Reference proteome</keyword>
<dbReference type="GO" id="GO:0051539">
    <property type="term" value="F:4 iron, 4 sulfur cluster binding"/>
    <property type="evidence" value="ECO:0007669"/>
    <property type="project" value="UniProtKB-KW"/>
</dbReference>
<dbReference type="CDD" id="cd01335">
    <property type="entry name" value="Radical_SAM"/>
    <property type="match status" value="1"/>
</dbReference>
<dbReference type="Gene3D" id="3.80.30.20">
    <property type="entry name" value="tm_1862 like domain"/>
    <property type="match status" value="1"/>
</dbReference>
<dbReference type="RefSeq" id="WP_067328966.1">
    <property type="nucleotide sequence ID" value="NZ_LNKT01000002.1"/>
</dbReference>
<dbReference type="NCBIfam" id="TIGR00089">
    <property type="entry name" value="MiaB/RimO family radical SAM methylthiotransferase"/>
    <property type="match status" value="1"/>
</dbReference>
<accession>A0A151CIC9</accession>
<dbReference type="PANTHER" id="PTHR11918:SF45">
    <property type="entry name" value="THREONYLCARBAMOYLADENOSINE TRNA METHYLTHIOTRANSFERASE"/>
    <property type="match status" value="1"/>
</dbReference>
<dbReference type="SMART" id="SM00729">
    <property type="entry name" value="Elp3"/>
    <property type="match status" value="1"/>
</dbReference>
<dbReference type="InterPro" id="IPR023404">
    <property type="entry name" value="rSAM_horseshoe"/>
</dbReference>
<evidence type="ECO:0000259" key="9">
    <source>
        <dbReference type="PROSITE" id="PS51918"/>
    </source>
</evidence>
<gene>
    <name evidence="10" type="ORF">AS592_02600</name>
</gene>
<keyword evidence="5" id="KW-0479">Metal-binding</keyword>
<keyword evidence="7" id="KW-0411">Iron-sulfur</keyword>
<comment type="cofactor">
    <cofactor evidence="1">
        <name>[4Fe-4S] cluster</name>
        <dbReference type="ChEBI" id="CHEBI:49883"/>
    </cofactor>
</comment>
<dbReference type="OrthoDB" id="9805215at2"/>
<dbReference type="PROSITE" id="PS51918">
    <property type="entry name" value="RADICAL_SAM"/>
    <property type="match status" value="1"/>
</dbReference>
<evidence type="ECO:0000256" key="2">
    <source>
        <dbReference type="ARBA" id="ARBA00022485"/>
    </source>
</evidence>
<feature type="domain" description="MTTase N-terminal" evidence="8">
    <location>
        <begin position="4"/>
        <end position="114"/>
    </location>
</feature>
<protein>
    <submittedName>
        <fullName evidence="10">tRNA (N(6)-L-threonylcarbamoyladenosine(37)-C(2))-methylthiotransferase MtaB</fullName>
    </submittedName>
</protein>
<dbReference type="InterPro" id="IPR013848">
    <property type="entry name" value="Methylthiotransferase_N"/>
</dbReference>
<dbReference type="InterPro" id="IPR058240">
    <property type="entry name" value="rSAM_sf"/>
</dbReference>
<evidence type="ECO:0000256" key="1">
    <source>
        <dbReference type="ARBA" id="ARBA00001966"/>
    </source>
</evidence>
<dbReference type="GO" id="GO:0035598">
    <property type="term" value="F:tRNA (N(6)-L-threonylcarbamoyladenosine(37)-C(2))-methylthiotransferase activity"/>
    <property type="evidence" value="ECO:0007669"/>
    <property type="project" value="TreeGrafter"/>
</dbReference>
<dbReference type="InterPro" id="IPR038135">
    <property type="entry name" value="Methylthiotransferase_N_sf"/>
</dbReference>
<organism evidence="10 11">
    <name type="scientific">Sulfurovum riftiae</name>
    <dbReference type="NCBI Taxonomy" id="1630136"/>
    <lineage>
        <taxon>Bacteria</taxon>
        <taxon>Pseudomonadati</taxon>
        <taxon>Campylobacterota</taxon>
        <taxon>Epsilonproteobacteria</taxon>
        <taxon>Campylobacterales</taxon>
        <taxon>Sulfurovaceae</taxon>
        <taxon>Sulfurovum</taxon>
    </lineage>
</organism>
<evidence type="ECO:0000256" key="5">
    <source>
        <dbReference type="ARBA" id="ARBA00022723"/>
    </source>
</evidence>
<dbReference type="InterPro" id="IPR006638">
    <property type="entry name" value="Elp3/MiaA/NifB-like_rSAM"/>
</dbReference>
<dbReference type="AlphaFoldDB" id="A0A151CIC9"/>
<comment type="caution">
    <text evidence="10">The sequence shown here is derived from an EMBL/GenBank/DDBJ whole genome shotgun (WGS) entry which is preliminary data.</text>
</comment>
<feature type="domain" description="Radical SAM core" evidence="9">
    <location>
        <begin position="132"/>
        <end position="357"/>
    </location>
</feature>
<dbReference type="PROSITE" id="PS51449">
    <property type="entry name" value="MTTASE_N"/>
    <property type="match status" value="1"/>
</dbReference>
<dbReference type="Pfam" id="PF04055">
    <property type="entry name" value="Radical_SAM"/>
    <property type="match status" value="1"/>
</dbReference>
<dbReference type="PANTHER" id="PTHR11918">
    <property type="entry name" value="RADICAL SAM PROTEINS"/>
    <property type="match status" value="1"/>
</dbReference>
<dbReference type="Proteomes" id="UP000075359">
    <property type="component" value="Unassembled WGS sequence"/>
</dbReference>
<keyword evidence="3 10" id="KW-0808">Transferase</keyword>
<proteinExistence type="predicted"/>
<keyword evidence="2" id="KW-0004">4Fe-4S</keyword>
<dbReference type="NCBIfam" id="TIGR01579">
    <property type="entry name" value="MiaB-like-C"/>
    <property type="match status" value="1"/>
</dbReference>
<evidence type="ECO:0000256" key="4">
    <source>
        <dbReference type="ARBA" id="ARBA00022691"/>
    </source>
</evidence>
<dbReference type="STRING" id="1630136.AS592_02600"/>
<dbReference type="PROSITE" id="PS01278">
    <property type="entry name" value="MTTASE_RADICAL"/>
    <property type="match status" value="1"/>
</dbReference>
<dbReference type="SUPFAM" id="SSF102114">
    <property type="entry name" value="Radical SAM enzymes"/>
    <property type="match status" value="1"/>
</dbReference>
<dbReference type="GO" id="GO:0046872">
    <property type="term" value="F:metal ion binding"/>
    <property type="evidence" value="ECO:0007669"/>
    <property type="project" value="UniProtKB-KW"/>
</dbReference>
<dbReference type="EMBL" id="LNKT01000002">
    <property type="protein sequence ID" value="KYJ87249.1"/>
    <property type="molecule type" value="Genomic_DNA"/>
</dbReference>
<evidence type="ECO:0000256" key="7">
    <source>
        <dbReference type="ARBA" id="ARBA00023014"/>
    </source>
</evidence>
<name>A0A151CIC9_9BACT</name>
<dbReference type="InterPro" id="IPR007197">
    <property type="entry name" value="rSAM"/>
</dbReference>
<reference evidence="10 11" key="1">
    <citation type="submission" date="2015-11" db="EMBL/GenBank/DDBJ databases">
        <title>Draft genome of Sulfurovum riftiae 1812E, a member of the Epsilonproteobacteria isolated from the tube of the deep-sea hydrothermal vent tubewom Riftia pachyptila.</title>
        <authorList>
            <person name="Vetriani C."/>
            <person name="Giovannelli D."/>
        </authorList>
    </citation>
    <scope>NUCLEOTIDE SEQUENCE [LARGE SCALE GENOMIC DNA]</scope>
    <source>
        <strain evidence="10 11">1812E</strain>
    </source>
</reference>
<evidence type="ECO:0000259" key="8">
    <source>
        <dbReference type="PROSITE" id="PS51449"/>
    </source>
</evidence>
<evidence type="ECO:0000256" key="6">
    <source>
        <dbReference type="ARBA" id="ARBA00023004"/>
    </source>
</evidence>
<evidence type="ECO:0000313" key="10">
    <source>
        <dbReference type="EMBL" id="KYJ87249.1"/>
    </source>
</evidence>